<dbReference type="InterPro" id="IPR036849">
    <property type="entry name" value="Enolase-like_C_sf"/>
</dbReference>
<evidence type="ECO:0000256" key="9">
    <source>
        <dbReference type="ARBA" id="ARBA00032132"/>
    </source>
</evidence>
<evidence type="ECO:0000256" key="4">
    <source>
        <dbReference type="ARBA" id="ARBA00017068"/>
    </source>
</evidence>
<dbReference type="UniPathway" id="UPA00109">
    <property type="reaction ID" value="UER00187"/>
</dbReference>
<protein>
    <recommendedName>
        <fullName evidence="4">Enolase</fullName>
        <ecNumber evidence="3">4.2.1.11</ecNumber>
    </recommendedName>
    <alternativeName>
        <fullName evidence="8">2-phospho-D-glycerate hydro-lyase</fullName>
    </alternativeName>
    <alternativeName>
        <fullName evidence="9">2-phosphoglycerate dehydratase</fullName>
    </alternativeName>
</protein>
<dbReference type="InterPro" id="IPR020810">
    <property type="entry name" value="Enolase_C"/>
</dbReference>
<dbReference type="Pfam" id="PF00113">
    <property type="entry name" value="Enolase_C"/>
    <property type="match status" value="1"/>
</dbReference>
<dbReference type="GO" id="GO:0000287">
    <property type="term" value="F:magnesium ion binding"/>
    <property type="evidence" value="ECO:0007669"/>
    <property type="project" value="InterPro"/>
</dbReference>
<dbReference type="AlphaFoldDB" id="A0A8J6GVS3"/>
<evidence type="ECO:0000256" key="6">
    <source>
        <dbReference type="ARBA" id="ARBA00023152"/>
    </source>
</evidence>
<gene>
    <name evidence="12" type="ORF">LTLLF_122425</name>
</gene>
<dbReference type="Pfam" id="PF03952">
    <property type="entry name" value="Enolase_N"/>
    <property type="match status" value="1"/>
</dbReference>
<evidence type="ECO:0000256" key="3">
    <source>
        <dbReference type="ARBA" id="ARBA00012058"/>
    </source>
</evidence>
<evidence type="ECO:0000256" key="5">
    <source>
        <dbReference type="ARBA" id="ARBA00022842"/>
    </source>
</evidence>
<evidence type="ECO:0000259" key="11">
    <source>
        <dbReference type="Pfam" id="PF03952"/>
    </source>
</evidence>
<evidence type="ECO:0000259" key="10">
    <source>
        <dbReference type="Pfam" id="PF00113"/>
    </source>
</evidence>
<evidence type="ECO:0000256" key="1">
    <source>
        <dbReference type="ARBA" id="ARBA00005031"/>
    </source>
</evidence>
<name>A0A8J6GVS3_MICOH</name>
<feature type="domain" description="Enolase C-terminal TIM barrel" evidence="10">
    <location>
        <begin position="50"/>
        <end position="77"/>
    </location>
</feature>
<dbReference type="SUPFAM" id="SSF54826">
    <property type="entry name" value="Enolase N-terminal domain-like"/>
    <property type="match status" value="1"/>
</dbReference>
<comment type="caution">
    <text evidence="12">The sequence shown here is derived from an EMBL/GenBank/DDBJ whole genome shotgun (WGS) entry which is preliminary data.</text>
</comment>
<keyword evidence="5" id="KW-0460">Magnesium</keyword>
<evidence type="ECO:0000256" key="8">
    <source>
        <dbReference type="ARBA" id="ARBA00031125"/>
    </source>
</evidence>
<reference evidence="12" key="1">
    <citation type="submission" date="2020-03" db="EMBL/GenBank/DDBJ databases">
        <title>Studies in the Genomics of Life Span.</title>
        <authorList>
            <person name="Glass D."/>
        </authorList>
    </citation>
    <scope>NUCLEOTIDE SEQUENCE</scope>
    <source>
        <strain evidence="12">LTLLF</strain>
        <tissue evidence="12">Muscle</tissue>
    </source>
</reference>
<evidence type="ECO:0000256" key="2">
    <source>
        <dbReference type="ARBA" id="ARBA00009604"/>
    </source>
</evidence>
<dbReference type="Proteomes" id="UP000710432">
    <property type="component" value="Unassembled WGS sequence"/>
</dbReference>
<dbReference type="Gene3D" id="3.30.390.10">
    <property type="entry name" value="Enolase-like, N-terminal domain"/>
    <property type="match status" value="1"/>
</dbReference>
<dbReference type="GO" id="GO:0004634">
    <property type="term" value="F:phosphopyruvate hydratase activity"/>
    <property type="evidence" value="ECO:0007669"/>
    <property type="project" value="UniProtKB-EC"/>
</dbReference>
<proteinExistence type="inferred from homology"/>
<comment type="pathway">
    <text evidence="1">Carbohydrate degradation; glycolysis; pyruvate from D-glyceraldehyde 3-phosphate: step 4/5.</text>
</comment>
<evidence type="ECO:0000313" key="12">
    <source>
        <dbReference type="EMBL" id="KAH0517219.1"/>
    </source>
</evidence>
<dbReference type="InterPro" id="IPR029017">
    <property type="entry name" value="Enolase-like_N"/>
</dbReference>
<keyword evidence="7" id="KW-0456">Lyase</keyword>
<organism evidence="12 13">
    <name type="scientific">Microtus ochrogaster</name>
    <name type="common">Prairie vole</name>
    <dbReference type="NCBI Taxonomy" id="79684"/>
    <lineage>
        <taxon>Eukaryota</taxon>
        <taxon>Metazoa</taxon>
        <taxon>Chordata</taxon>
        <taxon>Craniata</taxon>
        <taxon>Vertebrata</taxon>
        <taxon>Euteleostomi</taxon>
        <taxon>Mammalia</taxon>
        <taxon>Eutheria</taxon>
        <taxon>Euarchontoglires</taxon>
        <taxon>Glires</taxon>
        <taxon>Rodentia</taxon>
        <taxon>Myomorpha</taxon>
        <taxon>Muroidea</taxon>
        <taxon>Cricetidae</taxon>
        <taxon>Arvicolinae</taxon>
        <taxon>Microtus</taxon>
    </lineage>
</organism>
<dbReference type="GO" id="GO:0006096">
    <property type="term" value="P:glycolytic process"/>
    <property type="evidence" value="ECO:0007669"/>
    <property type="project" value="UniProtKB-UniPathway"/>
</dbReference>
<dbReference type="GO" id="GO:0000015">
    <property type="term" value="C:phosphopyruvate hydratase complex"/>
    <property type="evidence" value="ECO:0007669"/>
    <property type="project" value="InterPro"/>
</dbReference>
<dbReference type="InterPro" id="IPR000941">
    <property type="entry name" value="Enolase"/>
</dbReference>
<evidence type="ECO:0000256" key="7">
    <source>
        <dbReference type="ARBA" id="ARBA00023239"/>
    </source>
</evidence>
<dbReference type="EMBL" id="JAATJU010016899">
    <property type="protein sequence ID" value="KAH0517219.1"/>
    <property type="molecule type" value="Genomic_DNA"/>
</dbReference>
<feature type="domain" description="Enolase N-terminal" evidence="11">
    <location>
        <begin position="1"/>
        <end position="38"/>
    </location>
</feature>
<dbReference type="PANTHER" id="PTHR11902:SF1">
    <property type="entry name" value="ENOLASE"/>
    <property type="match status" value="1"/>
</dbReference>
<dbReference type="EC" id="4.2.1.11" evidence="3"/>
<dbReference type="PANTHER" id="PTHR11902">
    <property type="entry name" value="ENOLASE"/>
    <property type="match status" value="1"/>
</dbReference>
<accession>A0A8J6GVS3</accession>
<keyword evidence="6" id="KW-0324">Glycolysis</keyword>
<dbReference type="InterPro" id="IPR020811">
    <property type="entry name" value="Enolase_N"/>
</dbReference>
<comment type="similarity">
    <text evidence="2">Belongs to the enolase family.</text>
</comment>
<evidence type="ECO:0000313" key="13">
    <source>
        <dbReference type="Proteomes" id="UP000710432"/>
    </source>
</evidence>
<sequence>MVEMDGSETKSKFGTDAILGESLAVCKAGSAEKGVPLYCDITDLTGNPEVILLVSAFNVINGGLHAVNKLAMQEEFMSSL</sequence>
<dbReference type="Gene3D" id="3.20.20.120">
    <property type="entry name" value="Enolase-like C-terminal domain"/>
    <property type="match status" value="1"/>
</dbReference>